<comment type="caution">
    <text evidence="1">The sequence shown here is derived from an EMBL/GenBank/DDBJ whole genome shotgun (WGS) entry which is preliminary data.</text>
</comment>
<keyword evidence="2" id="KW-1185">Reference proteome</keyword>
<dbReference type="SUPFAM" id="SSF53474">
    <property type="entry name" value="alpha/beta-Hydrolases"/>
    <property type="match status" value="1"/>
</dbReference>
<dbReference type="PANTHER" id="PTHR34853:SF1">
    <property type="entry name" value="LIPASE 5"/>
    <property type="match status" value="1"/>
</dbReference>
<dbReference type="Pfam" id="PF03583">
    <property type="entry name" value="LIP"/>
    <property type="match status" value="1"/>
</dbReference>
<dbReference type="GO" id="GO:0004806">
    <property type="term" value="F:triacylglycerol lipase activity"/>
    <property type="evidence" value="ECO:0007669"/>
    <property type="project" value="InterPro"/>
</dbReference>
<dbReference type="OrthoDB" id="9798122at2"/>
<evidence type="ECO:0000313" key="2">
    <source>
        <dbReference type="Proteomes" id="UP000292120"/>
    </source>
</evidence>
<dbReference type="PANTHER" id="PTHR34853">
    <property type="match status" value="1"/>
</dbReference>
<dbReference type="Proteomes" id="UP000292120">
    <property type="component" value="Unassembled WGS sequence"/>
</dbReference>
<dbReference type="EMBL" id="SIXI01000001">
    <property type="protein sequence ID" value="TBO34105.1"/>
    <property type="molecule type" value="Genomic_DNA"/>
</dbReference>
<dbReference type="Gene3D" id="3.40.50.1820">
    <property type="entry name" value="alpha/beta hydrolase"/>
    <property type="match status" value="1"/>
</dbReference>
<gene>
    <name evidence="1" type="ORF">EYS42_01280</name>
</gene>
<proteinExistence type="predicted"/>
<dbReference type="InterPro" id="IPR029058">
    <property type="entry name" value="AB_hydrolase_fold"/>
</dbReference>
<dbReference type="GO" id="GO:0016042">
    <property type="term" value="P:lipid catabolic process"/>
    <property type="evidence" value="ECO:0007669"/>
    <property type="project" value="InterPro"/>
</dbReference>
<evidence type="ECO:0000313" key="1">
    <source>
        <dbReference type="EMBL" id="TBO34105.1"/>
    </source>
</evidence>
<dbReference type="PIRSF" id="PIRSF029171">
    <property type="entry name" value="Esterase_LipA"/>
    <property type="match status" value="1"/>
</dbReference>
<dbReference type="Gene3D" id="1.10.260.130">
    <property type="match status" value="1"/>
</dbReference>
<name>A0A4Q9H4X9_9BURK</name>
<reference evidence="1 2" key="1">
    <citation type="submission" date="2019-02" db="EMBL/GenBank/DDBJ databases">
        <title>Aquabacterium sp. strain KMB7.</title>
        <authorList>
            <person name="Chen W.-M."/>
        </authorList>
    </citation>
    <scope>NUCLEOTIDE SEQUENCE [LARGE SCALE GENOMIC DNA]</scope>
    <source>
        <strain evidence="1 2">KMB7</strain>
    </source>
</reference>
<dbReference type="InterPro" id="IPR005152">
    <property type="entry name" value="Lipase_secreted"/>
</dbReference>
<dbReference type="RefSeq" id="WP_130966054.1">
    <property type="nucleotide sequence ID" value="NZ_SIXI01000001.1"/>
</dbReference>
<dbReference type="AlphaFoldDB" id="A0A4Q9H4X9"/>
<accession>A0A4Q9H4X9</accession>
<sequence>MSVVALSSLRPRGQALAAALCLIGVLGLGRPAHAQALPEVFPKPQASTSDAYSDAFYAKPSRQALEALAPGTVLRVREIDPKAHFVFSMNARAWQLMFRSNDSKGQPVASITTVLVPPNAPSQDRVLVSYQVAYDALTLRCAPSQSLVRGRSLEQLQIDSALRQGWVLSIPDYEGLDSHWGAARNSGQGVLDAVRAAQAFAPLGLPGANTRVGLIGYSGGGLATAWAAQLAPDYAPELKLVGASAGGVPVDLANVARKVDGGFFSGLYLTMVVALTRAYPEIPVDHYINERGRAMIDKANDACVGQFLTGARETLLAFPFERMSDYVTVPDLLSEPPVRKVVEANRLGATAPKVPLHVYQARYDQVMPRDDVEQWVSKVCKAGTPVQYRNFISAHISGMAVGYPAARDFLADRFAGKPAPSTCSPDTRLVRN</sequence>
<organism evidence="1 2">
    <name type="scientific">Aquabacterium lacunae</name>
    <dbReference type="NCBI Taxonomy" id="2528630"/>
    <lineage>
        <taxon>Bacteria</taxon>
        <taxon>Pseudomonadati</taxon>
        <taxon>Pseudomonadota</taxon>
        <taxon>Betaproteobacteria</taxon>
        <taxon>Burkholderiales</taxon>
        <taxon>Aquabacterium</taxon>
    </lineage>
</organism>
<protein>
    <submittedName>
        <fullName evidence="1">Lipase</fullName>
    </submittedName>
</protein>